<dbReference type="Proteomes" id="UP000193685">
    <property type="component" value="Unassembled WGS sequence"/>
</dbReference>
<dbReference type="AlphaFoldDB" id="A0A1Y2EU50"/>
<dbReference type="GeneID" id="63782919"/>
<dbReference type="RefSeq" id="XP_040722213.1">
    <property type="nucleotide sequence ID" value="XM_040866320.1"/>
</dbReference>
<comment type="caution">
    <text evidence="5">The sequence shown here is derived from an EMBL/GenBank/DDBJ whole genome shotgun (WGS) entry which is preliminary data.</text>
</comment>
<evidence type="ECO:0000256" key="2">
    <source>
        <dbReference type="ARBA" id="ARBA00022603"/>
    </source>
</evidence>
<evidence type="ECO:0000313" key="6">
    <source>
        <dbReference type="Proteomes" id="UP000193685"/>
    </source>
</evidence>
<dbReference type="Gene3D" id="3.40.50.150">
    <property type="entry name" value="Vaccinia Virus protein VP39"/>
    <property type="match status" value="1"/>
</dbReference>
<dbReference type="InterPro" id="IPR051052">
    <property type="entry name" value="Diverse_substrate_MTase"/>
</dbReference>
<protein>
    <submittedName>
        <fullName evidence="5">S-adenosyl-L-methionine-dependent methyltransferase</fullName>
    </submittedName>
</protein>
<sequence>MDKVHQVSQDSFNRNAVLYDKARPSYSPTAINVLISGLCLKQGSKVLDLACGTGKFTRLLDNRGYDLTAADPSTGMLDVLSALSPHIPVVTAGAYSLPFPDAHFDAVAIAQAFHWFADHDALTEISRVLKPGGMLGMIWNLEREGISQLQDEHFAAVTRYDEGLPQYRKGLWKKPLEETTLLSKYQEYVEETTQVLSEEALWERAKSKSFITKLPEEEQQALKRELEEMVRAHPEQERDAEGRLVLPYFVRVIWMKKL</sequence>
<keyword evidence="2 5" id="KW-0489">Methyltransferase</keyword>
<name>A0A1Y2EU50_PROLT</name>
<dbReference type="PANTHER" id="PTHR44942:SF4">
    <property type="entry name" value="METHYLTRANSFERASE TYPE 11 DOMAIN-CONTAINING PROTEIN"/>
    <property type="match status" value="1"/>
</dbReference>
<reference evidence="5 6" key="1">
    <citation type="submission" date="2016-07" db="EMBL/GenBank/DDBJ databases">
        <title>Pervasive Adenine N6-methylation of Active Genes in Fungi.</title>
        <authorList>
            <consortium name="DOE Joint Genome Institute"/>
            <person name="Mondo S.J."/>
            <person name="Dannebaum R.O."/>
            <person name="Kuo R.C."/>
            <person name="Labutti K."/>
            <person name="Haridas S."/>
            <person name="Kuo A."/>
            <person name="Salamov A."/>
            <person name="Ahrendt S.R."/>
            <person name="Lipzen A."/>
            <person name="Sullivan W."/>
            <person name="Andreopoulos W.B."/>
            <person name="Clum A."/>
            <person name="Lindquist E."/>
            <person name="Daum C."/>
            <person name="Ramamoorthy G.K."/>
            <person name="Gryganskyi A."/>
            <person name="Culley D."/>
            <person name="Magnuson J.K."/>
            <person name="James T.Y."/>
            <person name="O'Malley M.A."/>
            <person name="Stajich J.E."/>
            <person name="Spatafora J.W."/>
            <person name="Visel A."/>
            <person name="Grigoriev I.V."/>
        </authorList>
    </citation>
    <scope>NUCLEOTIDE SEQUENCE [LARGE SCALE GENOMIC DNA]</scope>
    <source>
        <strain evidence="5 6">12-1054</strain>
    </source>
</reference>
<dbReference type="STRING" id="56484.A0A1Y2EU50"/>
<feature type="domain" description="Methyltransferase type 11" evidence="4">
    <location>
        <begin position="47"/>
        <end position="135"/>
    </location>
</feature>
<keyword evidence="3 5" id="KW-0808">Transferase</keyword>
<keyword evidence="6" id="KW-1185">Reference proteome</keyword>
<dbReference type="OrthoDB" id="10027013at2759"/>
<evidence type="ECO:0000256" key="3">
    <source>
        <dbReference type="ARBA" id="ARBA00022679"/>
    </source>
</evidence>
<dbReference type="PANTHER" id="PTHR44942">
    <property type="entry name" value="METHYLTRANSF_11 DOMAIN-CONTAINING PROTEIN"/>
    <property type="match status" value="1"/>
</dbReference>
<dbReference type="SUPFAM" id="SSF53335">
    <property type="entry name" value="S-adenosyl-L-methionine-dependent methyltransferases"/>
    <property type="match status" value="1"/>
</dbReference>
<gene>
    <name evidence="5" type="ORF">BCR37DRAFT_193378</name>
</gene>
<dbReference type="GO" id="GO:0032259">
    <property type="term" value="P:methylation"/>
    <property type="evidence" value="ECO:0007669"/>
    <property type="project" value="UniProtKB-KW"/>
</dbReference>
<dbReference type="EMBL" id="MCFI01000027">
    <property type="protein sequence ID" value="ORY75101.1"/>
    <property type="molecule type" value="Genomic_DNA"/>
</dbReference>
<accession>A0A1Y2EU50</accession>
<dbReference type="CDD" id="cd22249">
    <property type="entry name" value="UDM1_RNF168_RNF169-like"/>
    <property type="match status" value="1"/>
</dbReference>
<dbReference type="InterPro" id="IPR013216">
    <property type="entry name" value="Methyltransf_11"/>
</dbReference>
<proteinExistence type="inferred from homology"/>
<dbReference type="OMA" id="WRATFDT"/>
<organism evidence="5 6">
    <name type="scientific">Protomyces lactucae-debilis</name>
    <dbReference type="NCBI Taxonomy" id="2754530"/>
    <lineage>
        <taxon>Eukaryota</taxon>
        <taxon>Fungi</taxon>
        <taxon>Dikarya</taxon>
        <taxon>Ascomycota</taxon>
        <taxon>Taphrinomycotina</taxon>
        <taxon>Taphrinomycetes</taxon>
        <taxon>Taphrinales</taxon>
        <taxon>Protomycetaceae</taxon>
        <taxon>Protomyces</taxon>
    </lineage>
</organism>
<dbReference type="InterPro" id="IPR029063">
    <property type="entry name" value="SAM-dependent_MTases_sf"/>
</dbReference>
<evidence type="ECO:0000313" key="5">
    <source>
        <dbReference type="EMBL" id="ORY75101.1"/>
    </source>
</evidence>
<comment type="similarity">
    <text evidence="1">Belongs to the methyltransferase superfamily.</text>
</comment>
<evidence type="ECO:0000259" key="4">
    <source>
        <dbReference type="Pfam" id="PF08241"/>
    </source>
</evidence>
<dbReference type="Pfam" id="PF08241">
    <property type="entry name" value="Methyltransf_11"/>
    <property type="match status" value="1"/>
</dbReference>
<dbReference type="CDD" id="cd02440">
    <property type="entry name" value="AdoMet_MTases"/>
    <property type="match status" value="1"/>
</dbReference>
<evidence type="ECO:0000256" key="1">
    <source>
        <dbReference type="ARBA" id="ARBA00008361"/>
    </source>
</evidence>
<dbReference type="GO" id="GO:0008757">
    <property type="term" value="F:S-adenosylmethionine-dependent methyltransferase activity"/>
    <property type="evidence" value="ECO:0007669"/>
    <property type="project" value="InterPro"/>
</dbReference>